<evidence type="ECO:0000256" key="9">
    <source>
        <dbReference type="RuleBase" id="RU369031"/>
    </source>
</evidence>
<reference evidence="12" key="1">
    <citation type="journal article" date="2014" name="Proc. Natl. Acad. Sci. U.S.A.">
        <title>Extensive sampling of basidiomycete genomes demonstrates inadequacy of the white-rot/brown-rot paradigm for wood decay fungi.</title>
        <authorList>
            <person name="Riley R."/>
            <person name="Salamov A.A."/>
            <person name="Brown D.W."/>
            <person name="Nagy L.G."/>
            <person name="Floudas D."/>
            <person name="Held B.W."/>
            <person name="Levasseur A."/>
            <person name="Lombard V."/>
            <person name="Morin E."/>
            <person name="Otillar R."/>
            <person name="Lindquist E.A."/>
            <person name="Sun H."/>
            <person name="LaButti K.M."/>
            <person name="Schmutz J."/>
            <person name="Jabbour D."/>
            <person name="Luo H."/>
            <person name="Baker S.E."/>
            <person name="Pisabarro A.G."/>
            <person name="Walton J.D."/>
            <person name="Blanchette R.A."/>
            <person name="Henrissat B."/>
            <person name="Martin F."/>
            <person name="Cullen D."/>
            <person name="Hibbett D.S."/>
            <person name="Grigoriev I.V."/>
        </authorList>
    </citation>
    <scope>NUCLEOTIDE SEQUENCE [LARGE SCALE GENOMIC DNA]</scope>
    <source>
        <strain evidence="12">FD-172 SS1</strain>
    </source>
</reference>
<evidence type="ECO:0000256" key="2">
    <source>
        <dbReference type="ARBA" id="ARBA00008978"/>
    </source>
</evidence>
<organism evidence="11 12">
    <name type="scientific">Botryobasidium botryosum (strain FD-172 SS1)</name>
    <dbReference type="NCBI Taxonomy" id="930990"/>
    <lineage>
        <taxon>Eukaryota</taxon>
        <taxon>Fungi</taxon>
        <taxon>Dikarya</taxon>
        <taxon>Basidiomycota</taxon>
        <taxon>Agaricomycotina</taxon>
        <taxon>Agaricomycetes</taxon>
        <taxon>Cantharellales</taxon>
        <taxon>Botryobasidiaceae</taxon>
        <taxon>Botryobasidium</taxon>
    </lineage>
</organism>
<evidence type="ECO:0000256" key="8">
    <source>
        <dbReference type="ARBA" id="ARBA00048336"/>
    </source>
</evidence>
<dbReference type="HOGENOM" id="CLU_062463_1_0_1"/>
<name>A0A067MS27_BOTB1</name>
<feature type="compositionally biased region" description="Basic and acidic residues" evidence="10">
    <location>
        <begin position="1"/>
        <end position="15"/>
    </location>
</feature>
<keyword evidence="12" id="KW-1185">Reference proteome</keyword>
<proteinExistence type="inferred from homology"/>
<dbReference type="InterPro" id="IPR006811">
    <property type="entry name" value="RNA_pol_II_suA"/>
</dbReference>
<comment type="function">
    <text evidence="9">Component of the cleavage and polyadenylation factor (CPF) complex, which plays a key role in polyadenylation-dependent pre-mRNA 3'-end formation and cooperates with cleavage factors including the CFIA complex and NAB4/CFIB. SSU72 is required for 3'-end formation of snoRNAs.</text>
</comment>
<dbReference type="AlphaFoldDB" id="A0A067MS27"/>
<evidence type="ECO:0000313" key="12">
    <source>
        <dbReference type="Proteomes" id="UP000027195"/>
    </source>
</evidence>
<accession>A0A067MS27</accession>
<comment type="subunit">
    <text evidence="9">Component of the cleavage and polyadenylation factor (CPF) complex.</text>
</comment>
<dbReference type="GO" id="GO:0008420">
    <property type="term" value="F:RNA polymerase II CTD heptapeptide repeat phosphatase activity"/>
    <property type="evidence" value="ECO:0007669"/>
    <property type="project" value="UniProtKB-ARBA"/>
</dbReference>
<dbReference type="OrthoDB" id="57957at2759"/>
<dbReference type="STRING" id="930990.A0A067MS27"/>
<dbReference type="FunFam" id="3.40.50.2300:FF:000039">
    <property type="entry name" value="RNA polymerase II subunit A C-terminal domain phosphatase"/>
    <property type="match status" value="1"/>
</dbReference>
<dbReference type="EC" id="3.1.3.16" evidence="9"/>
<keyword evidence="5 9" id="KW-0904">Protein phosphatase</keyword>
<dbReference type="InParanoid" id="A0A067MS27"/>
<evidence type="ECO:0000256" key="4">
    <source>
        <dbReference type="ARBA" id="ARBA00022801"/>
    </source>
</evidence>
<protein>
    <recommendedName>
        <fullName evidence="9">RNA polymerase II subunit A C-terminal domain phosphatase SSU72</fullName>
        <shortName evidence="9">CTD phosphatase SSU72</shortName>
        <ecNumber evidence="9">3.1.3.16</ecNumber>
    </recommendedName>
</protein>
<dbReference type="Proteomes" id="UP000027195">
    <property type="component" value="Unassembled WGS sequence"/>
</dbReference>
<comment type="catalytic activity">
    <reaction evidence="8 9">
        <text>O-phospho-L-threonyl-[protein] + H2O = L-threonyl-[protein] + phosphate</text>
        <dbReference type="Rhea" id="RHEA:47004"/>
        <dbReference type="Rhea" id="RHEA-COMP:11060"/>
        <dbReference type="Rhea" id="RHEA-COMP:11605"/>
        <dbReference type="ChEBI" id="CHEBI:15377"/>
        <dbReference type="ChEBI" id="CHEBI:30013"/>
        <dbReference type="ChEBI" id="CHEBI:43474"/>
        <dbReference type="ChEBI" id="CHEBI:61977"/>
        <dbReference type="EC" id="3.1.3.16"/>
    </reaction>
</comment>
<evidence type="ECO:0000256" key="5">
    <source>
        <dbReference type="ARBA" id="ARBA00022912"/>
    </source>
</evidence>
<dbReference type="Pfam" id="PF04722">
    <property type="entry name" value="Ssu72"/>
    <property type="match status" value="1"/>
</dbReference>
<evidence type="ECO:0000256" key="10">
    <source>
        <dbReference type="SAM" id="MobiDB-lite"/>
    </source>
</evidence>
<dbReference type="PANTHER" id="PTHR20383">
    <property type="entry name" value="RNA POLYMERASE II SUBUNIT A C-TERMINAL DOMAIN PHOSPHATASE"/>
    <property type="match status" value="1"/>
</dbReference>
<comment type="similarity">
    <text evidence="2 9">Belongs to the SSU72 phosphatase family.</text>
</comment>
<comment type="catalytic activity">
    <reaction evidence="7 9">
        <text>O-phospho-L-seryl-[protein] + H2O = L-seryl-[protein] + phosphate</text>
        <dbReference type="Rhea" id="RHEA:20629"/>
        <dbReference type="Rhea" id="RHEA-COMP:9863"/>
        <dbReference type="Rhea" id="RHEA-COMP:11604"/>
        <dbReference type="ChEBI" id="CHEBI:15377"/>
        <dbReference type="ChEBI" id="CHEBI:29999"/>
        <dbReference type="ChEBI" id="CHEBI:43474"/>
        <dbReference type="ChEBI" id="CHEBI:83421"/>
        <dbReference type="EC" id="3.1.3.16"/>
    </reaction>
</comment>
<dbReference type="FunCoup" id="A0A067MS27">
    <property type="interactions" value="580"/>
</dbReference>
<evidence type="ECO:0000313" key="11">
    <source>
        <dbReference type="EMBL" id="KDQ14672.1"/>
    </source>
</evidence>
<dbReference type="GO" id="GO:0005847">
    <property type="term" value="C:mRNA cleavage and polyadenylation specificity factor complex"/>
    <property type="evidence" value="ECO:0007669"/>
    <property type="project" value="UniProtKB-ARBA"/>
</dbReference>
<dbReference type="Gene3D" id="3.40.50.2300">
    <property type="match status" value="2"/>
</dbReference>
<dbReference type="GO" id="GO:0031124">
    <property type="term" value="P:mRNA 3'-end processing"/>
    <property type="evidence" value="ECO:0007669"/>
    <property type="project" value="UniProtKB-ARBA"/>
</dbReference>
<comment type="subcellular location">
    <subcellularLocation>
        <location evidence="1 9">Nucleus</location>
    </subcellularLocation>
</comment>
<keyword evidence="3 9" id="KW-0507">mRNA processing</keyword>
<dbReference type="EMBL" id="KL198036">
    <property type="protein sequence ID" value="KDQ14672.1"/>
    <property type="molecule type" value="Genomic_DNA"/>
</dbReference>
<keyword evidence="6 9" id="KW-0539">Nucleus</keyword>
<evidence type="ECO:0000256" key="1">
    <source>
        <dbReference type="ARBA" id="ARBA00004123"/>
    </source>
</evidence>
<feature type="region of interest" description="Disordered" evidence="10">
    <location>
        <begin position="1"/>
        <end position="54"/>
    </location>
</feature>
<gene>
    <name evidence="11" type="ORF">BOTBODRAFT_32425</name>
</gene>
<evidence type="ECO:0000256" key="3">
    <source>
        <dbReference type="ARBA" id="ARBA00022664"/>
    </source>
</evidence>
<sequence length="261" mass="29151">MMDPRRVADPRLSRDPRRRGPPNNAPPAPSRPVAEPPNFTPYQQPPPAPYAQPVHAPTPAPVVPVVPTLKQRPLFGVVCASNQNRSMEAHNVLHKNGYRVVSYGTGSTVRLPGPSIDKPNVYQFGHPYEDMYQDLKAQDARLYTANGLLQMLDRNRRLKRAPERWQDSTITADVVITCEERCFDAVCDDLLTRGGESNRTLHLINVEIKDNHEEALIAGRAILDLAAAIEAAPDIDESMQDILKTQQEKHSHPLLHTVAYI</sequence>
<evidence type="ECO:0000256" key="7">
    <source>
        <dbReference type="ARBA" id="ARBA00047761"/>
    </source>
</evidence>
<feature type="compositionally biased region" description="Pro residues" evidence="10">
    <location>
        <begin position="23"/>
        <end position="54"/>
    </location>
</feature>
<evidence type="ECO:0000256" key="6">
    <source>
        <dbReference type="ARBA" id="ARBA00023242"/>
    </source>
</evidence>
<keyword evidence="4 9" id="KW-0378">Hydrolase</keyword>
<comment type="function">
    <text evidence="9">Processively dephosphorylates Ser-5 of the heptad repeats YSPTSPS in the C-terminal domain of the largest RNA polymerase II subunit (RPB1).</text>
</comment>